<dbReference type="Gene3D" id="3.40.50.300">
    <property type="entry name" value="P-loop containing nucleotide triphosphate hydrolases"/>
    <property type="match status" value="2"/>
</dbReference>
<evidence type="ECO:0000313" key="3">
    <source>
        <dbReference type="EMBL" id="SHL49651.1"/>
    </source>
</evidence>
<evidence type="ECO:0000259" key="1">
    <source>
        <dbReference type="Pfam" id="PF13304"/>
    </source>
</evidence>
<dbReference type="InterPro" id="IPR014555">
    <property type="entry name" value="RecF-like"/>
</dbReference>
<gene>
    <name evidence="2" type="primary">sufC</name>
    <name evidence="2" type="ORF">HCU01_01000</name>
    <name evidence="3" type="ORF">SAMN05660971_00751</name>
</gene>
<reference evidence="2 5" key="2">
    <citation type="submission" date="2019-07" db="EMBL/GenBank/DDBJ databases">
        <title>Whole genome shotgun sequence of Halomonas cupida NBRC 102219.</title>
        <authorList>
            <person name="Hosoyama A."/>
            <person name="Uohara A."/>
            <person name="Ohji S."/>
            <person name="Ichikawa N."/>
        </authorList>
    </citation>
    <scope>NUCLEOTIDE SEQUENCE [LARGE SCALE GENOMIC DNA]</scope>
    <source>
        <strain evidence="2 5">NBRC 102219</strain>
    </source>
</reference>
<reference evidence="3 4" key="1">
    <citation type="submission" date="2016-11" db="EMBL/GenBank/DDBJ databases">
        <authorList>
            <person name="Jaros S."/>
            <person name="Januszkiewicz K."/>
            <person name="Wedrychowicz H."/>
        </authorList>
    </citation>
    <scope>NUCLEOTIDE SEQUENCE [LARGE SCALE GENOMIC DNA]</scope>
    <source>
        <strain evidence="3 4">DSM 4740</strain>
    </source>
</reference>
<evidence type="ECO:0000313" key="5">
    <source>
        <dbReference type="Proteomes" id="UP000321726"/>
    </source>
</evidence>
<dbReference type="GO" id="GO:0000731">
    <property type="term" value="P:DNA synthesis involved in DNA repair"/>
    <property type="evidence" value="ECO:0007669"/>
    <property type="project" value="TreeGrafter"/>
</dbReference>
<dbReference type="FunFam" id="3.40.50.300:FF:002708">
    <property type="entry name" value="FeS assembly ATPase SufC"/>
    <property type="match status" value="1"/>
</dbReference>
<keyword evidence="2" id="KW-0547">Nucleotide-binding</keyword>
<dbReference type="Proteomes" id="UP000184123">
    <property type="component" value="Unassembled WGS sequence"/>
</dbReference>
<dbReference type="STRING" id="44933.SAMN05660971_00751"/>
<keyword evidence="5" id="KW-1185">Reference proteome</keyword>
<protein>
    <submittedName>
        <fullName evidence="2">ATP-binding protein</fullName>
    </submittedName>
    <submittedName>
        <fullName evidence="3">Predicted ATPase</fullName>
    </submittedName>
</protein>
<dbReference type="SUPFAM" id="SSF52540">
    <property type="entry name" value="P-loop containing nucleoside triphosphate hydrolases"/>
    <property type="match status" value="1"/>
</dbReference>
<dbReference type="Proteomes" id="UP000321726">
    <property type="component" value="Unassembled WGS sequence"/>
</dbReference>
<sequence length="386" mass="42452">MLISLAVSNYRSLRDLRVELGALNVITGANGSGKSNLYRSLRLLAATAQGDVVSALACEGGLPSCFWAGPEQFSRSMREGREAIQGGPRQQAVRLKLGFSAEDFGYLIELGLPRPDATSLFNLDPEIKREAIWVGSAWRPASAVVDRRGPLVKVREGRRWVVASEQLASFDSLFSQLADARATPLVLELRERIRNWRFYDQFRTDPEAPARQVPLATRTPVLHHDGRDLIAALQTIREVGDSSALDEAIEDAFPGAHVQIDTIGGGRLALGFHQHGLLRPLSSAELSDGTLRYLLLMAALLTPRPPSLMVLNEPENSLHPDLLPALARLIIRASEATQLWVVTHSTRLVAALNGSQRCHAIELDKQLGETQILGRGILDMPTWHWP</sequence>
<dbReference type="Pfam" id="PF13304">
    <property type="entry name" value="AAA_21"/>
    <property type="match status" value="1"/>
</dbReference>
<dbReference type="GO" id="GO:0016887">
    <property type="term" value="F:ATP hydrolysis activity"/>
    <property type="evidence" value="ECO:0007669"/>
    <property type="project" value="InterPro"/>
</dbReference>
<dbReference type="PANTHER" id="PTHR32182">
    <property type="entry name" value="DNA REPLICATION AND REPAIR PROTEIN RECF"/>
    <property type="match status" value="1"/>
</dbReference>
<dbReference type="RefSeq" id="WP_073433623.1">
    <property type="nucleotide sequence ID" value="NZ_BJXU01000004.1"/>
</dbReference>
<dbReference type="GO" id="GO:0006302">
    <property type="term" value="P:double-strand break repair"/>
    <property type="evidence" value="ECO:0007669"/>
    <property type="project" value="TreeGrafter"/>
</dbReference>
<dbReference type="GO" id="GO:0005524">
    <property type="term" value="F:ATP binding"/>
    <property type="evidence" value="ECO:0007669"/>
    <property type="project" value="UniProtKB-KW"/>
</dbReference>
<dbReference type="InterPro" id="IPR003959">
    <property type="entry name" value="ATPase_AAA_core"/>
</dbReference>
<dbReference type="EMBL" id="BJXU01000004">
    <property type="protein sequence ID" value="GEN22151.1"/>
    <property type="molecule type" value="Genomic_DNA"/>
</dbReference>
<dbReference type="EMBL" id="FRCA01000001">
    <property type="protein sequence ID" value="SHL49651.1"/>
    <property type="molecule type" value="Genomic_DNA"/>
</dbReference>
<name>A0A1M7B3X1_9GAMM</name>
<dbReference type="InterPro" id="IPR027417">
    <property type="entry name" value="P-loop_NTPase"/>
</dbReference>
<evidence type="ECO:0000313" key="2">
    <source>
        <dbReference type="EMBL" id="GEN22151.1"/>
    </source>
</evidence>
<feature type="domain" description="ATPase AAA-type core" evidence="1">
    <location>
        <begin position="23"/>
        <end position="349"/>
    </location>
</feature>
<dbReference type="FunFam" id="3.40.50.300:FF:002534">
    <property type="entry name" value="Putative RecF protein"/>
    <property type="match status" value="1"/>
</dbReference>
<dbReference type="OrthoDB" id="104167at2"/>
<accession>A0A1M7B3X1</accession>
<dbReference type="AlphaFoldDB" id="A0A1M7B3X1"/>
<dbReference type="PANTHER" id="PTHR32182:SF25">
    <property type="entry name" value="SLR1056 PROTEIN"/>
    <property type="match status" value="1"/>
</dbReference>
<keyword evidence="2" id="KW-0067">ATP-binding</keyword>
<evidence type="ECO:0000313" key="4">
    <source>
        <dbReference type="Proteomes" id="UP000184123"/>
    </source>
</evidence>
<dbReference type="PIRSF" id="PIRSF029347">
    <property type="entry name" value="RecF"/>
    <property type="match status" value="1"/>
</dbReference>
<organism evidence="3 4">
    <name type="scientific">Halomonas cupida</name>
    <dbReference type="NCBI Taxonomy" id="44933"/>
    <lineage>
        <taxon>Bacteria</taxon>
        <taxon>Pseudomonadati</taxon>
        <taxon>Pseudomonadota</taxon>
        <taxon>Gammaproteobacteria</taxon>
        <taxon>Oceanospirillales</taxon>
        <taxon>Halomonadaceae</taxon>
        <taxon>Halomonas</taxon>
    </lineage>
</organism>
<proteinExistence type="predicted"/>